<keyword evidence="1" id="KW-0067">ATP-binding</keyword>
<keyword evidence="1" id="KW-0460">Magnesium</keyword>
<keyword evidence="1 4" id="KW-0808">Transferase</keyword>
<dbReference type="InterPro" id="IPR006283">
    <property type="entry name" value="ThiL-like"/>
</dbReference>
<dbReference type="Pfam" id="PF02769">
    <property type="entry name" value="AIRS_C"/>
    <property type="match status" value="1"/>
</dbReference>
<reference evidence="4 5" key="1">
    <citation type="submission" date="2019-07" db="EMBL/GenBank/DDBJ databases">
        <authorList>
            <person name="Li J."/>
        </authorList>
    </citation>
    <scope>NUCLEOTIDE SEQUENCE [LARGE SCALE GENOMIC DNA]</scope>
    <source>
        <strain evidence="4 5">TKL69</strain>
    </source>
</reference>
<feature type="binding site" evidence="1">
    <location>
        <position position="319"/>
    </location>
    <ligand>
        <name>substrate</name>
    </ligand>
</feature>
<feature type="binding site" evidence="1">
    <location>
        <position position="260"/>
    </location>
    <ligand>
        <name>substrate</name>
    </ligand>
</feature>
<dbReference type="CDD" id="cd02194">
    <property type="entry name" value="ThiL"/>
    <property type="match status" value="1"/>
</dbReference>
<dbReference type="Gene3D" id="3.30.1330.10">
    <property type="entry name" value="PurM-like, N-terminal domain"/>
    <property type="match status" value="1"/>
</dbReference>
<evidence type="ECO:0000256" key="1">
    <source>
        <dbReference type="HAMAP-Rule" id="MF_02128"/>
    </source>
</evidence>
<keyword evidence="1 4" id="KW-0418">Kinase</keyword>
<comment type="caution">
    <text evidence="1">Lacks conserved residue(s) required for the propagation of feature annotation.</text>
</comment>
<dbReference type="InterPro" id="IPR036676">
    <property type="entry name" value="PurM-like_C_sf"/>
</dbReference>
<dbReference type="InterPro" id="IPR010918">
    <property type="entry name" value="PurM-like_C_dom"/>
</dbReference>
<keyword evidence="1" id="KW-0547">Nucleotide-binding</keyword>
<dbReference type="EMBL" id="CP041666">
    <property type="protein sequence ID" value="QDP39162.1"/>
    <property type="molecule type" value="Genomic_DNA"/>
</dbReference>
<comment type="pathway">
    <text evidence="1">Cofactor biosynthesis; thiamine diphosphate biosynthesis; thiamine diphosphate from thiamine phosphate: step 1/1.</text>
</comment>
<feature type="binding site" evidence="1">
    <location>
        <position position="27"/>
    </location>
    <ligand>
        <name>Mg(2+)</name>
        <dbReference type="ChEBI" id="CHEBI:18420"/>
        <label>3</label>
    </ligand>
</feature>
<comment type="catalytic activity">
    <reaction evidence="1">
        <text>thiamine phosphate + ATP = thiamine diphosphate + ADP</text>
        <dbReference type="Rhea" id="RHEA:15913"/>
        <dbReference type="ChEBI" id="CHEBI:30616"/>
        <dbReference type="ChEBI" id="CHEBI:37575"/>
        <dbReference type="ChEBI" id="CHEBI:58937"/>
        <dbReference type="ChEBI" id="CHEBI:456216"/>
        <dbReference type="EC" id="2.7.4.16"/>
    </reaction>
</comment>
<feature type="binding site" evidence="1">
    <location>
        <position position="145"/>
    </location>
    <ligand>
        <name>ATP</name>
        <dbReference type="ChEBI" id="CHEBI:30616"/>
    </ligand>
</feature>
<dbReference type="NCBIfam" id="TIGR01379">
    <property type="entry name" value="thiL"/>
    <property type="match status" value="1"/>
</dbReference>
<proteinExistence type="inferred from homology"/>
<keyword evidence="1" id="KW-0784">Thiamine biosynthesis</keyword>
<dbReference type="EC" id="2.7.4.16" evidence="1"/>
<dbReference type="KEGG" id="aqt:FN924_02505"/>
<sequence length="325" mass="35976">MDEFSFIQSIQPKTYKRTNLIKGIGDDAAVFRPMYHDVVTSVDTFVEGIHFSKETMSAYDVGYRVLATNLSDMAAMGSTPSFYLVSIVIPKHWSEEELQALYKGMEDLARLYNMDLIGGDTVSGDQLVVSVTIMGEVTSGKARYRSHALPGDVVFVTGTLGDSAAGLHVLLKKEKGEDYDYVINRHRRPSPRVKFAKSLEAIKRLSLNDVSDGISSDVGEIAESSHVDLHIDYEALPIHSSLKTSFDKFLLRKWVLSGGEDYELIGTVPPSDWGRVEEAARKTGTRVTRIGRVEQAKGSTPTVFLHEAGTKQILKKEGFNHLKGD</sequence>
<feature type="binding site" evidence="1">
    <location>
        <position position="41"/>
    </location>
    <ligand>
        <name>Mg(2+)</name>
        <dbReference type="ChEBI" id="CHEBI:18420"/>
        <label>4</label>
    </ligand>
</feature>
<dbReference type="Pfam" id="PF00586">
    <property type="entry name" value="AIRS"/>
    <property type="match status" value="1"/>
</dbReference>
<feature type="binding site" evidence="1">
    <location>
        <position position="72"/>
    </location>
    <ligand>
        <name>Mg(2+)</name>
        <dbReference type="ChEBI" id="CHEBI:18420"/>
        <label>4</label>
    </ligand>
</feature>
<organism evidence="4 5">
    <name type="scientific">Radiobacillus deserti</name>
    <dbReference type="NCBI Taxonomy" id="2594883"/>
    <lineage>
        <taxon>Bacteria</taxon>
        <taxon>Bacillati</taxon>
        <taxon>Bacillota</taxon>
        <taxon>Bacilli</taxon>
        <taxon>Bacillales</taxon>
        <taxon>Bacillaceae</taxon>
        <taxon>Radiobacillus</taxon>
    </lineage>
</organism>
<dbReference type="PIRSF" id="PIRSF005303">
    <property type="entry name" value="Thiam_monoph_kin"/>
    <property type="match status" value="1"/>
</dbReference>
<dbReference type="OrthoDB" id="9802811at2"/>
<dbReference type="PANTHER" id="PTHR30270:SF0">
    <property type="entry name" value="THIAMINE-MONOPHOSPHATE KINASE"/>
    <property type="match status" value="1"/>
</dbReference>
<dbReference type="HAMAP" id="MF_02128">
    <property type="entry name" value="TMP_kinase"/>
    <property type="match status" value="1"/>
</dbReference>
<feature type="binding site" evidence="1">
    <location>
        <position position="212"/>
    </location>
    <ligand>
        <name>Mg(2+)</name>
        <dbReference type="ChEBI" id="CHEBI:18420"/>
        <label>5</label>
    </ligand>
</feature>
<feature type="binding site" evidence="1">
    <location>
        <position position="102"/>
    </location>
    <ligand>
        <name>ATP</name>
        <dbReference type="ChEBI" id="CHEBI:30616"/>
    </ligand>
</feature>
<protein>
    <recommendedName>
        <fullName evidence="1">Thiamine-monophosphate kinase</fullName>
        <shortName evidence="1">TMP kinase</shortName>
        <shortName evidence="1">Thiamine-phosphate kinase</shortName>
        <ecNumber evidence="1">2.7.4.16</ecNumber>
    </recommendedName>
</protein>
<keyword evidence="1" id="KW-0479">Metal-binding</keyword>
<dbReference type="PANTHER" id="PTHR30270">
    <property type="entry name" value="THIAMINE-MONOPHOSPHATE KINASE"/>
    <property type="match status" value="1"/>
</dbReference>
<dbReference type="SUPFAM" id="SSF56042">
    <property type="entry name" value="PurM C-terminal domain-like"/>
    <property type="match status" value="1"/>
</dbReference>
<feature type="domain" description="PurM-like C-terminal" evidence="3">
    <location>
        <begin position="150"/>
        <end position="301"/>
    </location>
</feature>
<evidence type="ECO:0000259" key="3">
    <source>
        <dbReference type="Pfam" id="PF02769"/>
    </source>
</evidence>
<feature type="binding site" evidence="1">
    <location>
        <position position="211"/>
    </location>
    <ligand>
        <name>ATP</name>
        <dbReference type="ChEBI" id="CHEBI:30616"/>
    </ligand>
</feature>
<comment type="function">
    <text evidence="1">Catalyzes the ATP-dependent phosphorylation of thiamine-monophosphate (TMP) to form thiamine-pyrophosphate (TPP), the active form of vitamin B1.</text>
</comment>
<gene>
    <name evidence="1 4" type="primary">thiL</name>
    <name evidence="4" type="ORF">FN924_02505</name>
</gene>
<dbReference type="RefSeq" id="WP_143891912.1">
    <property type="nucleotide sequence ID" value="NZ_CP041666.1"/>
</dbReference>
<comment type="miscellaneous">
    <text evidence="1">Reaction mechanism of ThiL seems to utilize a direct, inline transfer of the gamma-phosphate of ATP to TMP rather than a phosphorylated enzyme intermediate.</text>
</comment>
<accession>A0A516KCP2</accession>
<feature type="binding site" evidence="1">
    <location>
        <position position="43"/>
    </location>
    <ligand>
        <name>Mg(2+)</name>
        <dbReference type="ChEBI" id="CHEBI:18420"/>
        <label>1</label>
    </ligand>
</feature>
<dbReference type="GO" id="GO:0009228">
    <property type="term" value="P:thiamine biosynthetic process"/>
    <property type="evidence" value="ECO:0007669"/>
    <property type="project" value="UniProtKB-KW"/>
</dbReference>
<dbReference type="GO" id="GO:0009229">
    <property type="term" value="P:thiamine diphosphate biosynthetic process"/>
    <property type="evidence" value="ECO:0007669"/>
    <property type="project" value="UniProtKB-UniRule"/>
</dbReference>
<dbReference type="GO" id="GO:0000287">
    <property type="term" value="F:magnesium ion binding"/>
    <property type="evidence" value="ECO:0007669"/>
    <property type="project" value="UniProtKB-UniRule"/>
</dbReference>
<dbReference type="Proteomes" id="UP000315215">
    <property type="component" value="Chromosome"/>
</dbReference>
<feature type="binding site" evidence="1">
    <location>
        <begin position="119"/>
        <end position="120"/>
    </location>
    <ligand>
        <name>ATP</name>
        <dbReference type="ChEBI" id="CHEBI:30616"/>
    </ligand>
</feature>
<comment type="similarity">
    <text evidence="1">Belongs to the thiamine-monophosphate kinase family.</text>
</comment>
<evidence type="ECO:0000313" key="5">
    <source>
        <dbReference type="Proteomes" id="UP000315215"/>
    </source>
</evidence>
<feature type="binding site" evidence="1">
    <location>
        <position position="120"/>
    </location>
    <ligand>
        <name>Mg(2+)</name>
        <dbReference type="ChEBI" id="CHEBI:18420"/>
        <label>1</label>
    </ligand>
</feature>
<feature type="binding site" evidence="1">
    <location>
        <position position="27"/>
    </location>
    <ligand>
        <name>Mg(2+)</name>
        <dbReference type="ChEBI" id="CHEBI:18420"/>
        <label>4</label>
    </ligand>
</feature>
<feature type="binding site" evidence="1">
    <location>
        <position position="209"/>
    </location>
    <ligand>
        <name>Mg(2+)</name>
        <dbReference type="ChEBI" id="CHEBI:18420"/>
        <label>3</label>
    </ligand>
</feature>
<dbReference type="GO" id="GO:0005524">
    <property type="term" value="F:ATP binding"/>
    <property type="evidence" value="ECO:0007669"/>
    <property type="project" value="UniProtKB-UniRule"/>
</dbReference>
<evidence type="ECO:0000313" key="4">
    <source>
        <dbReference type="EMBL" id="QDP39162.1"/>
    </source>
</evidence>
<dbReference type="Gene3D" id="3.90.650.10">
    <property type="entry name" value="PurM-like C-terminal domain"/>
    <property type="match status" value="1"/>
</dbReference>
<name>A0A516KCP2_9BACI</name>
<dbReference type="GO" id="GO:0009030">
    <property type="term" value="F:thiamine-phosphate kinase activity"/>
    <property type="evidence" value="ECO:0007669"/>
    <property type="project" value="UniProtKB-UniRule"/>
</dbReference>
<evidence type="ECO:0000259" key="2">
    <source>
        <dbReference type="Pfam" id="PF00586"/>
    </source>
</evidence>
<feature type="binding site" evidence="1">
    <location>
        <position position="72"/>
    </location>
    <ligand>
        <name>Mg(2+)</name>
        <dbReference type="ChEBI" id="CHEBI:18420"/>
        <label>2</label>
    </ligand>
</feature>
<keyword evidence="5" id="KW-1185">Reference proteome</keyword>
<dbReference type="InterPro" id="IPR036921">
    <property type="entry name" value="PurM-like_N_sf"/>
</dbReference>
<feature type="binding site" evidence="1">
    <location>
        <position position="43"/>
    </location>
    <ligand>
        <name>Mg(2+)</name>
        <dbReference type="ChEBI" id="CHEBI:18420"/>
        <label>2</label>
    </ligand>
</feature>
<dbReference type="InterPro" id="IPR016188">
    <property type="entry name" value="PurM-like_N"/>
</dbReference>
<feature type="domain" description="PurM-like N-terminal" evidence="2">
    <location>
        <begin position="25"/>
        <end position="137"/>
    </location>
</feature>
<dbReference type="SUPFAM" id="SSF55326">
    <property type="entry name" value="PurM N-terminal domain-like"/>
    <property type="match status" value="1"/>
</dbReference>
<dbReference type="UniPathway" id="UPA00060">
    <property type="reaction ID" value="UER00142"/>
</dbReference>
<feature type="binding site" evidence="1">
    <location>
        <position position="72"/>
    </location>
    <ligand>
        <name>Mg(2+)</name>
        <dbReference type="ChEBI" id="CHEBI:18420"/>
        <label>3</label>
    </ligand>
</feature>
<feature type="binding site" evidence="1">
    <location>
        <position position="50"/>
    </location>
    <ligand>
        <name>substrate</name>
    </ligand>
</feature>
<dbReference type="AlphaFoldDB" id="A0A516KCP2"/>